<evidence type="ECO:0000313" key="1">
    <source>
        <dbReference type="EMBL" id="OQS00236.1"/>
    </source>
</evidence>
<proteinExistence type="predicted"/>
<dbReference type="OrthoDB" id="60498at2759"/>
<gene>
    <name evidence="1" type="ORF">THRCLA_06119</name>
</gene>
<reference evidence="1 2" key="1">
    <citation type="journal article" date="2014" name="Genome Biol. Evol.">
        <title>The secreted proteins of Achlya hypogyna and Thraustotheca clavata identify the ancestral oomycete secretome and reveal gene acquisitions by horizontal gene transfer.</title>
        <authorList>
            <person name="Misner I."/>
            <person name="Blouin N."/>
            <person name="Leonard G."/>
            <person name="Richards T.A."/>
            <person name="Lane C.E."/>
        </authorList>
    </citation>
    <scope>NUCLEOTIDE SEQUENCE [LARGE SCALE GENOMIC DNA]</scope>
    <source>
        <strain evidence="1 2">ATCC 34112</strain>
    </source>
</reference>
<comment type="caution">
    <text evidence="1">The sequence shown here is derived from an EMBL/GenBank/DDBJ whole genome shotgun (WGS) entry which is preliminary data.</text>
</comment>
<dbReference type="Proteomes" id="UP000243217">
    <property type="component" value="Unassembled WGS sequence"/>
</dbReference>
<keyword evidence="2" id="KW-1185">Reference proteome</keyword>
<evidence type="ECO:0000313" key="2">
    <source>
        <dbReference type="Proteomes" id="UP000243217"/>
    </source>
</evidence>
<protein>
    <submittedName>
        <fullName evidence="1">Uncharacterized protein</fullName>
    </submittedName>
</protein>
<name>A0A1V9ZQD8_9STRA</name>
<dbReference type="AlphaFoldDB" id="A0A1V9ZQD8"/>
<sequence length="151" mass="17576">MSLNHNMKSNGAQTVLSNNVLVAQIVCYQRGMTNAVRNEFRAWRAYIQEMQEGGMYSLFGMLRSMLLTSLTDPRFMLHQAIIENRANSVLHLVEYEPKWITPSAFTLARKRKFEDIVEILHQHTTEYRRVHGIEPRKILKVSHDKSQMGTQ</sequence>
<dbReference type="EMBL" id="JNBS01001733">
    <property type="protein sequence ID" value="OQS00236.1"/>
    <property type="molecule type" value="Genomic_DNA"/>
</dbReference>
<organism evidence="1 2">
    <name type="scientific">Thraustotheca clavata</name>
    <dbReference type="NCBI Taxonomy" id="74557"/>
    <lineage>
        <taxon>Eukaryota</taxon>
        <taxon>Sar</taxon>
        <taxon>Stramenopiles</taxon>
        <taxon>Oomycota</taxon>
        <taxon>Saprolegniomycetes</taxon>
        <taxon>Saprolegniales</taxon>
        <taxon>Achlyaceae</taxon>
        <taxon>Thraustotheca</taxon>
    </lineage>
</organism>
<accession>A0A1V9ZQD8</accession>